<reference evidence="2" key="1">
    <citation type="journal article" date="2020" name="Microb. Genom.">
        <title>Genetic diversity of clinical and environmental Mucorales isolates obtained from an investigation of mucormycosis cases among solid organ transplant recipients.</title>
        <authorList>
            <person name="Nguyen M.H."/>
            <person name="Kaul D."/>
            <person name="Muto C."/>
            <person name="Cheng S.J."/>
            <person name="Richter R.A."/>
            <person name="Bruno V.M."/>
            <person name="Liu G."/>
            <person name="Beyhan S."/>
            <person name="Sundermann A.J."/>
            <person name="Mounaud S."/>
            <person name="Pasculle A.W."/>
            <person name="Nierman W.C."/>
            <person name="Driscoll E."/>
            <person name="Cumbie R."/>
            <person name="Clancy C.J."/>
            <person name="Dupont C.L."/>
        </authorList>
    </citation>
    <scope>NUCLEOTIDE SEQUENCE</scope>
    <source>
        <strain evidence="2">GL16</strain>
    </source>
</reference>
<evidence type="ECO:0000256" key="1">
    <source>
        <dbReference type="SAM" id="MobiDB-lite"/>
    </source>
</evidence>
<sequence>MTYQFENPSTHQPSVNQSVKRSRMDDEDEVLTHTDITSIVINDNNKRYFDLHTQFSPAETSTEKILPAITYASPDYRPPPRAEVPLWLQPTPAAATSPATEDESEDDAPLLTPVFYQPQSKEYWGDSVTMDQRW</sequence>
<gene>
    <name evidence="2" type="ORF">G6F51_007858</name>
</gene>
<feature type="compositionally biased region" description="Polar residues" evidence="1">
    <location>
        <begin position="1"/>
        <end position="19"/>
    </location>
</feature>
<feature type="compositionally biased region" description="Low complexity" evidence="1">
    <location>
        <begin position="90"/>
        <end position="99"/>
    </location>
</feature>
<evidence type="ECO:0000313" key="3">
    <source>
        <dbReference type="Proteomes" id="UP000717996"/>
    </source>
</evidence>
<comment type="caution">
    <text evidence="2">The sequence shown here is derived from an EMBL/GenBank/DDBJ whole genome shotgun (WGS) entry which is preliminary data.</text>
</comment>
<dbReference type="EMBL" id="JAANIT010001226">
    <property type="protein sequence ID" value="KAG1541496.1"/>
    <property type="molecule type" value="Genomic_DNA"/>
</dbReference>
<name>A0A9P6Y8B6_RHIOR</name>
<dbReference type="AlphaFoldDB" id="A0A9P6Y8B6"/>
<proteinExistence type="predicted"/>
<dbReference type="OrthoDB" id="2363105at2759"/>
<feature type="region of interest" description="Disordered" evidence="1">
    <location>
        <begin position="82"/>
        <end position="108"/>
    </location>
</feature>
<organism evidence="2 3">
    <name type="scientific">Rhizopus oryzae</name>
    <name type="common">Mucormycosis agent</name>
    <name type="synonym">Rhizopus arrhizus var. delemar</name>
    <dbReference type="NCBI Taxonomy" id="64495"/>
    <lineage>
        <taxon>Eukaryota</taxon>
        <taxon>Fungi</taxon>
        <taxon>Fungi incertae sedis</taxon>
        <taxon>Mucoromycota</taxon>
        <taxon>Mucoromycotina</taxon>
        <taxon>Mucoromycetes</taxon>
        <taxon>Mucorales</taxon>
        <taxon>Mucorineae</taxon>
        <taxon>Rhizopodaceae</taxon>
        <taxon>Rhizopus</taxon>
    </lineage>
</organism>
<dbReference type="Proteomes" id="UP000717996">
    <property type="component" value="Unassembled WGS sequence"/>
</dbReference>
<evidence type="ECO:0000313" key="2">
    <source>
        <dbReference type="EMBL" id="KAG1541496.1"/>
    </source>
</evidence>
<protein>
    <submittedName>
        <fullName evidence="2">Uncharacterized protein</fullName>
    </submittedName>
</protein>
<feature type="region of interest" description="Disordered" evidence="1">
    <location>
        <begin position="1"/>
        <end position="27"/>
    </location>
</feature>
<accession>A0A9P6Y8B6</accession>